<name>A0A1S7LGD6_MAGMO</name>
<feature type="domain" description="Radical SAM core" evidence="6">
    <location>
        <begin position="38"/>
        <end position="168"/>
    </location>
</feature>
<protein>
    <submittedName>
        <fullName evidence="8">Putative radical SAM domain protein. Putative Fe-S oxidoreductases</fullName>
    </submittedName>
</protein>
<reference evidence="8" key="1">
    <citation type="submission" date="2015-04" db="EMBL/GenBank/DDBJ databases">
        <authorList>
            <person name="Syromyatnikov M.Y."/>
            <person name="Popov V.N."/>
        </authorList>
    </citation>
    <scope>NUCLEOTIDE SEQUENCE</scope>
    <source>
        <strain evidence="8">MO-1</strain>
    </source>
</reference>
<evidence type="ECO:0000256" key="3">
    <source>
        <dbReference type="ARBA" id="ARBA00022723"/>
    </source>
</evidence>
<dbReference type="PANTHER" id="PTHR11228:SF34">
    <property type="entry name" value="TUNGSTEN-CONTAINING ALDEHYDE FERREDOXIN OXIDOREDUCTASE COFACTOR MODIFYING PROTEIN"/>
    <property type="match status" value="1"/>
</dbReference>
<accession>A0A1S7LGD6</accession>
<sequence length="353" mass="40243">MEAKAPIKIGGGKLAQHQARVEAWLRGENPAPLTIEVSPVGGCNHNCRHCGPQLFNPYDPAKTFMDRQLFIQFLNDFHAMGGQEIYFAGNGEPLLHPQFDQFMAHGHQLGLDMTFSSNAIPLVEKRYSRILPNTTWARFSVNGGDAETYQLIHQGAAGDFDRMLGNLAGAVSYRNAHKLPTRLAMQMVVYDENWRSLPGLVEQFQKLGMDRLIIRNRINKNGQKNPTEPALFPLLEAAAEDSRIEVRWKSFPREGEPLDLPPANWHRCYGIQFRSNMDHLGNFNPCFRHWYKPSDFGNLHDARFPEIWNSPGKKQLFTEIYRAEDISDCAKWCQVSFDNLYLQEALDGREPKG</sequence>
<dbReference type="CDD" id="cd01335">
    <property type="entry name" value="Radical_SAM"/>
    <property type="match status" value="1"/>
</dbReference>
<keyword evidence="2" id="KW-0949">S-adenosyl-L-methionine</keyword>
<evidence type="ECO:0000256" key="1">
    <source>
        <dbReference type="ARBA" id="ARBA00001966"/>
    </source>
</evidence>
<proteinExistence type="predicted"/>
<dbReference type="InterPro" id="IPR007197">
    <property type="entry name" value="rSAM"/>
</dbReference>
<evidence type="ECO:0000259" key="7">
    <source>
        <dbReference type="Pfam" id="PF13186"/>
    </source>
</evidence>
<dbReference type="GO" id="GO:0003824">
    <property type="term" value="F:catalytic activity"/>
    <property type="evidence" value="ECO:0007669"/>
    <property type="project" value="InterPro"/>
</dbReference>
<comment type="cofactor">
    <cofactor evidence="1">
        <name>[4Fe-4S] cluster</name>
        <dbReference type="ChEBI" id="CHEBI:49883"/>
    </cofactor>
</comment>
<dbReference type="InterPro" id="IPR058240">
    <property type="entry name" value="rSAM_sf"/>
</dbReference>
<feature type="domain" description="4Fe4S-binding SPASM" evidence="7">
    <location>
        <begin position="275"/>
        <end position="329"/>
    </location>
</feature>
<dbReference type="PANTHER" id="PTHR11228">
    <property type="entry name" value="RADICAL SAM DOMAIN PROTEIN"/>
    <property type="match status" value="1"/>
</dbReference>
<keyword evidence="4" id="KW-0408">Iron</keyword>
<dbReference type="Pfam" id="PF04055">
    <property type="entry name" value="Radical_SAM"/>
    <property type="match status" value="1"/>
</dbReference>
<dbReference type="SFLD" id="SFLDG01067">
    <property type="entry name" value="SPASM/twitch_domain_containing"/>
    <property type="match status" value="1"/>
</dbReference>
<evidence type="ECO:0000313" key="8">
    <source>
        <dbReference type="EMBL" id="CRH05137.1"/>
    </source>
</evidence>
<dbReference type="InterPro" id="IPR013785">
    <property type="entry name" value="Aldolase_TIM"/>
</dbReference>
<dbReference type="GO" id="GO:0051536">
    <property type="term" value="F:iron-sulfur cluster binding"/>
    <property type="evidence" value="ECO:0007669"/>
    <property type="project" value="UniProtKB-KW"/>
</dbReference>
<dbReference type="InterPro" id="IPR023885">
    <property type="entry name" value="4Fe4S-binding_SPASM_dom"/>
</dbReference>
<organism evidence="8">
    <name type="scientific">Magnetococcus massalia (strain MO-1)</name>
    <dbReference type="NCBI Taxonomy" id="451514"/>
    <lineage>
        <taxon>Bacteria</taxon>
        <taxon>Pseudomonadati</taxon>
        <taxon>Pseudomonadota</taxon>
        <taxon>Magnetococcia</taxon>
        <taxon>Magnetococcales</taxon>
        <taxon>Magnetococcaceae</taxon>
        <taxon>Magnetococcus</taxon>
    </lineage>
</organism>
<dbReference type="EMBL" id="LO017727">
    <property type="protein sequence ID" value="CRH05137.1"/>
    <property type="molecule type" value="Genomic_DNA"/>
</dbReference>
<evidence type="ECO:0000256" key="4">
    <source>
        <dbReference type="ARBA" id="ARBA00023004"/>
    </source>
</evidence>
<dbReference type="Gene3D" id="3.20.20.70">
    <property type="entry name" value="Aldolase class I"/>
    <property type="match status" value="1"/>
</dbReference>
<dbReference type="SFLD" id="SFLDS00029">
    <property type="entry name" value="Radical_SAM"/>
    <property type="match status" value="1"/>
</dbReference>
<evidence type="ECO:0000256" key="5">
    <source>
        <dbReference type="ARBA" id="ARBA00023014"/>
    </source>
</evidence>
<dbReference type="InterPro" id="IPR050377">
    <property type="entry name" value="Radical_SAM_PqqE_MftC-like"/>
</dbReference>
<dbReference type="AlphaFoldDB" id="A0A1S7LGD6"/>
<dbReference type="SUPFAM" id="SSF102114">
    <property type="entry name" value="Radical SAM enzymes"/>
    <property type="match status" value="1"/>
</dbReference>
<evidence type="ECO:0000256" key="2">
    <source>
        <dbReference type="ARBA" id="ARBA00022691"/>
    </source>
</evidence>
<gene>
    <name evidence="8" type="ORF">MAGMO_0938</name>
</gene>
<dbReference type="GO" id="GO:0046872">
    <property type="term" value="F:metal ion binding"/>
    <property type="evidence" value="ECO:0007669"/>
    <property type="project" value="UniProtKB-KW"/>
</dbReference>
<evidence type="ECO:0000259" key="6">
    <source>
        <dbReference type="Pfam" id="PF04055"/>
    </source>
</evidence>
<keyword evidence="5" id="KW-0411">Iron-sulfur</keyword>
<dbReference type="Pfam" id="PF13186">
    <property type="entry name" value="SPASM"/>
    <property type="match status" value="1"/>
</dbReference>
<dbReference type="CDD" id="cd21109">
    <property type="entry name" value="SPASM"/>
    <property type="match status" value="1"/>
</dbReference>
<keyword evidence="3" id="KW-0479">Metal-binding</keyword>